<evidence type="ECO:0000256" key="2">
    <source>
        <dbReference type="SAM" id="Phobius"/>
    </source>
</evidence>
<comment type="caution">
    <text evidence="3">The sequence shown here is derived from an EMBL/GenBank/DDBJ whole genome shotgun (WGS) entry which is preliminary data.</text>
</comment>
<accession>A0A5J4YXM7</accession>
<keyword evidence="2" id="KW-0812">Transmembrane</keyword>
<evidence type="ECO:0000256" key="1">
    <source>
        <dbReference type="SAM" id="MobiDB-lite"/>
    </source>
</evidence>
<dbReference type="AlphaFoldDB" id="A0A5J4YXM7"/>
<keyword evidence="2" id="KW-0472">Membrane</keyword>
<gene>
    <name evidence="3" type="ORF">FVE85_2261</name>
</gene>
<sequence>MSDPRRRMSKPRAAAAARGPAAAAATAAATTPQRQVVKSQAEKDREYAEHNVNVGVPDAVMTTAGIKSFVAMLSEWRGLVEVNRVVQRFVDGDEIGNGYQAYQAKCKIVSDVLCRVIQEKDAISTAEAQQKIDEIGQKKIEEIAFNEIEAIARRRGKPYREKAVKRLDELFLLPERREFYDRLVKLCYPDHSELFKSMAKLLPESQFARAIVRDGERIRERDRVKRERTESGHDAQESVLHDKKRHVPASRMALKEASSRFRKEIGCCRTPTDVANIPTTLMEWGLRMYETNTQEPTQFPQALSTPTFMTQIDLLIRETISMKSGVDGRAALVLVRVFCAAAARLRKMAADGGNDADFFASAASFINLLAHRSARGLFLSPRPPGLHLRASLSPSVEWGAHFGELALFLCCARAGTIEIYDTGALCLVNAAVQARNLLDPPLNGRVLFAHEFGPTSEYACIAHPRTSDSKSLSQSMAKEPNSMNAESVGHDSSRLIYTFEREMYAVVPEALQLLQKEFDRQSSEREAKRLLELPGVREALVWLAFRPHCDDDVAIDLDSTHSASDSESVLSVDAETAIRMLGLWYPGGRARQEFMFNFRAAVQLSCVTIRSDFQLRKVKQHQNGLLTLATSSALIALGVLFWLQRCVARLSHQGDLTGYSVQRVNDMIVRILSTFPGLCEHGLTVIRVGIQKGHARGTSPSRVFRFRRMFIHMLAIFCTANPAAACLGMRLVKRCEAEGLDRRLALTFVEMLVEGLLPNNDRIQEFTLKQYLYDTVSAKSVDPFRQKLDNAVQRWLARRTFQVQRSVSDVQNLPDTGAPEIP</sequence>
<dbReference type="EMBL" id="VRMN01000003">
    <property type="protein sequence ID" value="KAA8496106.1"/>
    <property type="molecule type" value="Genomic_DNA"/>
</dbReference>
<proteinExistence type="predicted"/>
<feature type="region of interest" description="Disordered" evidence="1">
    <location>
        <begin position="1"/>
        <end position="34"/>
    </location>
</feature>
<keyword evidence="2" id="KW-1133">Transmembrane helix</keyword>
<dbReference type="Proteomes" id="UP000324585">
    <property type="component" value="Unassembled WGS sequence"/>
</dbReference>
<organism evidence="3 4">
    <name type="scientific">Porphyridium purpureum</name>
    <name type="common">Red alga</name>
    <name type="synonym">Porphyridium cruentum</name>
    <dbReference type="NCBI Taxonomy" id="35688"/>
    <lineage>
        <taxon>Eukaryota</taxon>
        <taxon>Rhodophyta</taxon>
        <taxon>Bangiophyceae</taxon>
        <taxon>Porphyridiales</taxon>
        <taxon>Porphyridiaceae</taxon>
        <taxon>Porphyridium</taxon>
    </lineage>
</organism>
<feature type="compositionally biased region" description="Basic and acidic residues" evidence="1">
    <location>
        <begin position="222"/>
        <end position="241"/>
    </location>
</feature>
<feature type="region of interest" description="Disordered" evidence="1">
    <location>
        <begin position="222"/>
        <end position="242"/>
    </location>
</feature>
<name>A0A5J4YXM7_PORPP</name>
<protein>
    <submittedName>
        <fullName evidence="3">Uncharacterized protein</fullName>
    </submittedName>
</protein>
<feature type="transmembrane region" description="Helical" evidence="2">
    <location>
        <begin position="624"/>
        <end position="643"/>
    </location>
</feature>
<reference evidence="4" key="1">
    <citation type="journal article" date="2019" name="Nat. Commun.">
        <title>Expansion of phycobilisome linker gene families in mesophilic red algae.</title>
        <authorList>
            <person name="Lee J."/>
            <person name="Kim D."/>
            <person name="Bhattacharya D."/>
            <person name="Yoon H.S."/>
        </authorList>
    </citation>
    <scope>NUCLEOTIDE SEQUENCE [LARGE SCALE GENOMIC DNA]</scope>
    <source>
        <strain evidence="4">CCMP 1328</strain>
    </source>
</reference>
<feature type="transmembrane region" description="Helical" evidence="2">
    <location>
        <begin position="710"/>
        <end position="732"/>
    </location>
</feature>
<keyword evidence="4" id="KW-1185">Reference proteome</keyword>
<feature type="compositionally biased region" description="Low complexity" evidence="1">
    <location>
        <begin position="11"/>
        <end position="32"/>
    </location>
</feature>
<evidence type="ECO:0000313" key="3">
    <source>
        <dbReference type="EMBL" id="KAA8496106.1"/>
    </source>
</evidence>
<evidence type="ECO:0000313" key="4">
    <source>
        <dbReference type="Proteomes" id="UP000324585"/>
    </source>
</evidence>